<keyword evidence="2" id="KW-1185">Reference proteome</keyword>
<gene>
    <name evidence="1" type="ORF">QFZ56_003502</name>
</gene>
<sequence length="146" mass="16508">MSTFCEYFSAPDDEAAFTDLFWRQVEERPLSPLSVKGLGPYVELGQGQSLLTGVPYDEIIRLPRFCRFLTDEASEQALVTVTDELRDAVATSTPDRFREVAEPWSRIEEFSPGWDPESLVKFLTDLAEVAVPARPAGHHLYCEFSM</sequence>
<comment type="caution">
    <text evidence="1">The sequence shown here is derived from an EMBL/GenBank/DDBJ whole genome shotgun (WGS) entry which is preliminary data.</text>
</comment>
<accession>A0ABU0Q1T4</accession>
<organism evidence="1 2">
    <name type="scientific">Streptomyces achromogenes</name>
    <dbReference type="NCBI Taxonomy" id="67255"/>
    <lineage>
        <taxon>Bacteria</taxon>
        <taxon>Bacillati</taxon>
        <taxon>Actinomycetota</taxon>
        <taxon>Actinomycetes</taxon>
        <taxon>Kitasatosporales</taxon>
        <taxon>Streptomycetaceae</taxon>
        <taxon>Streptomyces</taxon>
    </lineage>
</organism>
<proteinExistence type="predicted"/>
<dbReference type="RefSeq" id="WP_307043894.1">
    <property type="nucleotide sequence ID" value="NZ_JAUSYA010000001.1"/>
</dbReference>
<dbReference type="EMBL" id="JAUSYA010000001">
    <property type="protein sequence ID" value="MDQ0684539.1"/>
    <property type="molecule type" value="Genomic_DNA"/>
</dbReference>
<name>A0ABU0Q1T4_STRAH</name>
<protein>
    <submittedName>
        <fullName evidence="1">Uncharacterized protein</fullName>
    </submittedName>
</protein>
<reference evidence="1 2" key="1">
    <citation type="submission" date="2023-07" db="EMBL/GenBank/DDBJ databases">
        <title>Comparative genomics of wheat-associated soil bacteria to identify genetic determinants of phenazine resistance.</title>
        <authorList>
            <person name="Mouncey N."/>
        </authorList>
    </citation>
    <scope>NUCLEOTIDE SEQUENCE [LARGE SCALE GENOMIC DNA]</scope>
    <source>
        <strain evidence="1 2">W4I19-2</strain>
    </source>
</reference>
<dbReference type="Proteomes" id="UP001243364">
    <property type="component" value="Unassembled WGS sequence"/>
</dbReference>
<evidence type="ECO:0000313" key="1">
    <source>
        <dbReference type="EMBL" id="MDQ0684539.1"/>
    </source>
</evidence>
<evidence type="ECO:0000313" key="2">
    <source>
        <dbReference type="Proteomes" id="UP001243364"/>
    </source>
</evidence>